<evidence type="ECO:0008006" key="4">
    <source>
        <dbReference type="Google" id="ProtNLM"/>
    </source>
</evidence>
<proteinExistence type="predicted"/>
<reference evidence="2" key="1">
    <citation type="submission" date="2022-07" db="EMBL/GenBank/DDBJ databases">
        <authorList>
            <person name="Macas J."/>
            <person name="Novak P."/>
            <person name="Neumann P."/>
        </authorList>
    </citation>
    <scope>NUCLEOTIDE SEQUENCE</scope>
</reference>
<comment type="caution">
    <text evidence="2">The sequence shown here is derived from an EMBL/GenBank/DDBJ whole genome shotgun (WGS) entry which is preliminary data.</text>
</comment>
<dbReference type="AlphaFoldDB" id="A0AAV0F9F4"/>
<evidence type="ECO:0000313" key="2">
    <source>
        <dbReference type="EMBL" id="CAH9132137.1"/>
    </source>
</evidence>
<feature type="compositionally biased region" description="Basic and acidic residues" evidence="1">
    <location>
        <begin position="110"/>
        <end position="119"/>
    </location>
</feature>
<organism evidence="2 3">
    <name type="scientific">Cuscuta epithymum</name>
    <dbReference type="NCBI Taxonomy" id="186058"/>
    <lineage>
        <taxon>Eukaryota</taxon>
        <taxon>Viridiplantae</taxon>
        <taxon>Streptophyta</taxon>
        <taxon>Embryophyta</taxon>
        <taxon>Tracheophyta</taxon>
        <taxon>Spermatophyta</taxon>
        <taxon>Magnoliopsida</taxon>
        <taxon>eudicotyledons</taxon>
        <taxon>Gunneridae</taxon>
        <taxon>Pentapetalae</taxon>
        <taxon>asterids</taxon>
        <taxon>lamiids</taxon>
        <taxon>Solanales</taxon>
        <taxon>Convolvulaceae</taxon>
        <taxon>Cuscuteae</taxon>
        <taxon>Cuscuta</taxon>
        <taxon>Cuscuta subgen. Cuscuta</taxon>
    </lineage>
</organism>
<sequence>MTVPASSAAPLLRKASAAAAAMKKKKKVAPTFTEVLEMLRCRRVCARRSWPPRNISPVKKPSKLAVSSAQSPSMSFSGEESDSDCESACSSTGSCSHPPNPRPDDDDDTGNSRKNDDVPRWMFVSKSSTSFILVRNPN</sequence>
<dbReference type="EMBL" id="CAMAPF010000967">
    <property type="protein sequence ID" value="CAH9132137.1"/>
    <property type="molecule type" value="Genomic_DNA"/>
</dbReference>
<evidence type="ECO:0000313" key="3">
    <source>
        <dbReference type="Proteomes" id="UP001152523"/>
    </source>
</evidence>
<name>A0AAV0F9F4_9ASTE</name>
<gene>
    <name evidence="2" type="ORF">CEPIT_LOCUS31931</name>
</gene>
<keyword evidence="3" id="KW-1185">Reference proteome</keyword>
<dbReference type="Proteomes" id="UP001152523">
    <property type="component" value="Unassembled WGS sequence"/>
</dbReference>
<feature type="compositionally biased region" description="Polar residues" evidence="1">
    <location>
        <begin position="65"/>
        <end position="74"/>
    </location>
</feature>
<accession>A0AAV0F9F4</accession>
<feature type="region of interest" description="Disordered" evidence="1">
    <location>
        <begin position="50"/>
        <end position="121"/>
    </location>
</feature>
<evidence type="ECO:0000256" key="1">
    <source>
        <dbReference type="SAM" id="MobiDB-lite"/>
    </source>
</evidence>
<protein>
    <recommendedName>
        <fullName evidence="4">Ovate family protein</fullName>
    </recommendedName>
</protein>